<organism evidence="2 3">
    <name type="scientific">Pristionchus mayeri</name>
    <dbReference type="NCBI Taxonomy" id="1317129"/>
    <lineage>
        <taxon>Eukaryota</taxon>
        <taxon>Metazoa</taxon>
        <taxon>Ecdysozoa</taxon>
        <taxon>Nematoda</taxon>
        <taxon>Chromadorea</taxon>
        <taxon>Rhabditida</taxon>
        <taxon>Rhabditina</taxon>
        <taxon>Diplogasteromorpha</taxon>
        <taxon>Diplogasteroidea</taxon>
        <taxon>Neodiplogasteridae</taxon>
        <taxon>Pristionchus</taxon>
    </lineage>
</organism>
<feature type="signal peptide" evidence="1">
    <location>
        <begin position="1"/>
        <end position="27"/>
    </location>
</feature>
<evidence type="ECO:0000313" key="3">
    <source>
        <dbReference type="Proteomes" id="UP001328107"/>
    </source>
</evidence>
<feature type="non-terminal residue" evidence="2">
    <location>
        <position position="1"/>
    </location>
</feature>
<dbReference type="Proteomes" id="UP001328107">
    <property type="component" value="Unassembled WGS sequence"/>
</dbReference>
<name>A0AAN5IFY5_9BILA</name>
<keyword evidence="1" id="KW-0732">Signal</keyword>
<proteinExistence type="predicted"/>
<feature type="chain" id="PRO_5042891788" evidence="1">
    <location>
        <begin position="28"/>
        <end position="727"/>
    </location>
</feature>
<reference evidence="3" key="1">
    <citation type="submission" date="2022-10" db="EMBL/GenBank/DDBJ databases">
        <title>Genome assembly of Pristionchus species.</title>
        <authorList>
            <person name="Yoshida K."/>
            <person name="Sommer R.J."/>
        </authorList>
    </citation>
    <scope>NUCLEOTIDE SEQUENCE [LARGE SCALE GENOMIC DNA]</scope>
    <source>
        <strain evidence="3">RS5460</strain>
    </source>
</reference>
<protein>
    <submittedName>
        <fullName evidence="2">Uncharacterized protein</fullName>
    </submittedName>
</protein>
<keyword evidence="3" id="KW-1185">Reference proteome</keyword>
<sequence>ETKRSSISPFMFSLFLCALLIGSVVQARVTFKLSEVLQENDLGEEKRASFKCDNGCKAYTDSRANNMYITEYSGQTEQYSIVVNFANMGGEESSTRDPYLLPASTNYFIENRGEQNPKFVFYVVDITAPNIGTPVIVINDESGKDINASARLVTVLSGKHDAVRYSQLRNRLEIAYPQIYSTGFDSAEEQGCSPLFRPPSSFTGNNDRSVITVFSPISTVDFGDNSIGQHYAHVQSSKSGLISQSARSSTVYSSPGYVGCTTTNGQSYFSSITEIRDAFTLQANAFDITATYTQVAKEETVLVQVNKANLDFHGSSSLHRHFGVYTPPQTFIVVIEWERKTKEARWVLQMDFETYDDPIEAPATNIGRVRFSNSEVLQESALVSIDNADRAPFKCGNGCNAYTDSRANNLYITKYDAQKNVYTSIVNFSNMGGANKNMPEPYKLGASTNYFIENRGEKDPKFVFYVVDGKAPNINTPVMVIDEDKDVVLSNDKSRLITILNSKYDAVQYTQFGGKQYPKNSPQIYATGFDAVDEKQCSALYQSRAFESGTQASITALSPISTVDFGYIGDPSVHVKPNRGEFSVPNAKSSAVYSSPGYVGCSNANGQYSSSMDEINDAFSVQANSLDVSTSFDKVTQDETVHLTVNDAIIDLYGSSVFTKHFEFNDPFQFDVAVQWNRNTSASSWAVQLDFAVVEPTSAPPSTTLKTDLTTSISTSCQIITSIPVSI</sequence>
<accession>A0AAN5IFY5</accession>
<evidence type="ECO:0000256" key="1">
    <source>
        <dbReference type="SAM" id="SignalP"/>
    </source>
</evidence>
<gene>
    <name evidence="2" type="ORF">PMAYCL1PPCAC_32131</name>
</gene>
<evidence type="ECO:0000313" key="2">
    <source>
        <dbReference type="EMBL" id="GMR61936.1"/>
    </source>
</evidence>
<feature type="non-terminal residue" evidence="2">
    <location>
        <position position="727"/>
    </location>
</feature>
<dbReference type="EMBL" id="BTRK01000006">
    <property type="protein sequence ID" value="GMR61936.1"/>
    <property type="molecule type" value="Genomic_DNA"/>
</dbReference>
<dbReference type="AlphaFoldDB" id="A0AAN5IFY5"/>
<comment type="caution">
    <text evidence="2">The sequence shown here is derived from an EMBL/GenBank/DDBJ whole genome shotgun (WGS) entry which is preliminary data.</text>
</comment>